<sequence length="423" mass="47014">MESYQAAIFLLAINLGLLWLLMAFPLGLKTLRVSCRLGVRPEEIWRLMRPSGAMTEWHPSILSATPIKDSPDKIEFSFRQPDRYGEPSRRVMAVDRMAVTASGIYTCDLRVISDSTLDSNFWAGYRESRRVEPCLGGARVTFEQTDSYRGLAFYLFRRLALQRELRALEDHVTGRKGSDRLALEHPLFQMFLALVSTLMLWPFFGLTLQGLMLSSFLTLVIALHEVGHMIAYRAFGHRQTRMIFVPLLGGIAIGGRPYHSRFEVATCALMGPGFSAFLVPILISLHDSMNRTGLGLDTGKPLLVFLLILGAFNLLNLMPMYRFDGGQILRQVFDSQRMLALGSFGITAAIAATGWHIGLPPLALLGALAVFTLLSLIRTNPLRPREELIAMSPAERLVAGFGLYAAVMMHALAIAYACGRLFG</sequence>
<keyword evidence="9" id="KW-1185">Reference proteome</keyword>
<evidence type="ECO:0000256" key="6">
    <source>
        <dbReference type="ARBA" id="ARBA00023049"/>
    </source>
</evidence>
<evidence type="ECO:0000313" key="9">
    <source>
        <dbReference type="Proteomes" id="UP000308530"/>
    </source>
</evidence>
<comment type="cofactor">
    <cofactor evidence="1">
        <name>Zn(2+)</name>
        <dbReference type="ChEBI" id="CHEBI:29105"/>
    </cofactor>
</comment>
<dbReference type="RefSeq" id="WP_138286117.1">
    <property type="nucleotide sequence ID" value="NZ_CP058350.1"/>
</dbReference>
<keyword evidence="4" id="KW-0378">Hydrolase</keyword>
<keyword evidence="7" id="KW-0812">Transmembrane</keyword>
<protein>
    <recommendedName>
        <fullName evidence="10">Peptidase M50</fullName>
    </recommendedName>
</protein>
<evidence type="ECO:0000256" key="4">
    <source>
        <dbReference type="ARBA" id="ARBA00022801"/>
    </source>
</evidence>
<accession>A0ABX6QPT0</accession>
<keyword evidence="7" id="KW-0472">Membrane</keyword>
<dbReference type="Proteomes" id="UP000308530">
    <property type="component" value="Chromosome"/>
</dbReference>
<keyword evidence="7" id="KW-1133">Transmembrane helix</keyword>
<feature type="transmembrane region" description="Helical" evidence="7">
    <location>
        <begin position="397"/>
        <end position="417"/>
    </location>
</feature>
<feature type="transmembrane region" description="Helical" evidence="7">
    <location>
        <begin position="338"/>
        <end position="355"/>
    </location>
</feature>
<dbReference type="PANTHER" id="PTHR39188:SF3">
    <property type="entry name" value="STAGE IV SPORULATION PROTEIN FB"/>
    <property type="match status" value="1"/>
</dbReference>
<comment type="similarity">
    <text evidence="2">Belongs to the peptidase M50B family.</text>
</comment>
<feature type="transmembrane region" description="Helical" evidence="7">
    <location>
        <begin position="264"/>
        <end position="286"/>
    </location>
</feature>
<organism evidence="8 9">
    <name type="scientific">Peteryoungia desertarenae</name>
    <dbReference type="NCBI Taxonomy" id="1813451"/>
    <lineage>
        <taxon>Bacteria</taxon>
        <taxon>Pseudomonadati</taxon>
        <taxon>Pseudomonadota</taxon>
        <taxon>Alphaproteobacteria</taxon>
        <taxon>Hyphomicrobiales</taxon>
        <taxon>Rhizobiaceae</taxon>
        <taxon>Peteryoungia</taxon>
    </lineage>
</organism>
<feature type="transmembrane region" description="Helical" evidence="7">
    <location>
        <begin position="361"/>
        <end position="377"/>
    </location>
</feature>
<evidence type="ECO:0000256" key="5">
    <source>
        <dbReference type="ARBA" id="ARBA00022833"/>
    </source>
</evidence>
<name>A0ABX6QPT0_9HYPH</name>
<gene>
    <name evidence="8" type="ORF">FE840_014035</name>
</gene>
<feature type="transmembrane region" description="Helical" evidence="7">
    <location>
        <begin position="298"/>
        <end position="317"/>
    </location>
</feature>
<evidence type="ECO:0000256" key="1">
    <source>
        <dbReference type="ARBA" id="ARBA00001947"/>
    </source>
</evidence>
<proteinExistence type="inferred from homology"/>
<reference evidence="8 9" key="1">
    <citation type="submission" date="2020-06" db="EMBL/GenBank/DDBJ databases">
        <title>Genome sequence of Rhizobium sp strain ADMK78.</title>
        <authorList>
            <person name="Rahi P."/>
        </authorList>
    </citation>
    <scope>NUCLEOTIDE SEQUENCE [LARGE SCALE GENOMIC DNA]</scope>
    <source>
        <strain evidence="8 9">ADMK78</strain>
    </source>
</reference>
<evidence type="ECO:0008006" key="10">
    <source>
        <dbReference type="Google" id="ProtNLM"/>
    </source>
</evidence>
<dbReference type="PANTHER" id="PTHR39188">
    <property type="entry name" value="MEMBRANE-ASSOCIATED ZINC METALLOPROTEASE M50B"/>
    <property type="match status" value="1"/>
</dbReference>
<feature type="transmembrane region" description="Helical" evidence="7">
    <location>
        <begin position="210"/>
        <end position="232"/>
    </location>
</feature>
<evidence type="ECO:0000256" key="3">
    <source>
        <dbReference type="ARBA" id="ARBA00022670"/>
    </source>
</evidence>
<keyword evidence="5" id="KW-0862">Zinc</keyword>
<dbReference type="SUPFAM" id="SSF55961">
    <property type="entry name" value="Bet v1-like"/>
    <property type="match status" value="1"/>
</dbReference>
<feature type="transmembrane region" description="Helical" evidence="7">
    <location>
        <begin position="186"/>
        <end position="204"/>
    </location>
</feature>
<dbReference type="EMBL" id="CP058350">
    <property type="protein sequence ID" value="QLF70563.1"/>
    <property type="molecule type" value="Genomic_DNA"/>
</dbReference>
<evidence type="ECO:0000256" key="2">
    <source>
        <dbReference type="ARBA" id="ARBA00007931"/>
    </source>
</evidence>
<evidence type="ECO:0000256" key="7">
    <source>
        <dbReference type="SAM" id="Phobius"/>
    </source>
</evidence>
<keyword evidence="3" id="KW-0645">Protease</keyword>
<evidence type="ECO:0000313" key="8">
    <source>
        <dbReference type="EMBL" id="QLF70563.1"/>
    </source>
</evidence>
<keyword evidence="6" id="KW-0482">Metalloprotease</keyword>
<feature type="transmembrane region" description="Helical" evidence="7">
    <location>
        <begin position="6"/>
        <end position="28"/>
    </location>
</feature>